<sequence>AKIESKNDDEETIIDYSVPDIETRDKEKFKHIDNLDNSFG</sequence>
<accession>A0ACA9PPH5</accession>
<gene>
    <name evidence="1" type="ORF">RPERSI_LOCUS11182</name>
</gene>
<comment type="caution">
    <text evidence="1">The sequence shown here is derived from an EMBL/GenBank/DDBJ whole genome shotgun (WGS) entry which is preliminary data.</text>
</comment>
<proteinExistence type="predicted"/>
<feature type="non-terminal residue" evidence="1">
    <location>
        <position position="1"/>
    </location>
</feature>
<evidence type="ECO:0000313" key="1">
    <source>
        <dbReference type="EMBL" id="CAG8719556.1"/>
    </source>
</evidence>
<evidence type="ECO:0000313" key="2">
    <source>
        <dbReference type="Proteomes" id="UP000789920"/>
    </source>
</evidence>
<organism evidence="1 2">
    <name type="scientific">Racocetra persica</name>
    <dbReference type="NCBI Taxonomy" id="160502"/>
    <lineage>
        <taxon>Eukaryota</taxon>
        <taxon>Fungi</taxon>
        <taxon>Fungi incertae sedis</taxon>
        <taxon>Mucoromycota</taxon>
        <taxon>Glomeromycotina</taxon>
        <taxon>Glomeromycetes</taxon>
        <taxon>Diversisporales</taxon>
        <taxon>Gigasporaceae</taxon>
        <taxon>Racocetra</taxon>
    </lineage>
</organism>
<keyword evidence="2" id="KW-1185">Reference proteome</keyword>
<protein>
    <submittedName>
        <fullName evidence="1">16724_t:CDS:1</fullName>
    </submittedName>
</protein>
<dbReference type="Proteomes" id="UP000789920">
    <property type="component" value="Unassembled WGS sequence"/>
</dbReference>
<name>A0ACA9PPH5_9GLOM</name>
<reference evidence="1" key="1">
    <citation type="submission" date="2021-06" db="EMBL/GenBank/DDBJ databases">
        <authorList>
            <person name="Kallberg Y."/>
            <person name="Tangrot J."/>
            <person name="Rosling A."/>
        </authorList>
    </citation>
    <scope>NUCLEOTIDE SEQUENCE</scope>
    <source>
        <strain evidence="1">MA461A</strain>
    </source>
</reference>
<dbReference type="EMBL" id="CAJVQC010022782">
    <property type="protein sequence ID" value="CAG8719556.1"/>
    <property type="molecule type" value="Genomic_DNA"/>
</dbReference>